<reference evidence="2 3" key="1">
    <citation type="submission" date="2019-11" db="EMBL/GenBank/DDBJ databases">
        <authorList>
            <person name="Holert J."/>
        </authorList>
    </citation>
    <scope>NUCLEOTIDE SEQUENCE [LARGE SCALE GENOMIC DNA]</scope>
    <source>
        <strain evidence="2">BC5_2</strain>
    </source>
</reference>
<dbReference type="Gene3D" id="3.10.450.50">
    <property type="match status" value="1"/>
</dbReference>
<dbReference type="SUPFAM" id="SSF103642">
    <property type="entry name" value="Sec-C motif"/>
    <property type="match status" value="1"/>
</dbReference>
<sequence>MTQSIDRIPCPCLSGQRYPACCGQYHSQDSIPKTAEALMRSRYSAYALGHRMPDVCADYLLQTSNTPGSERMSLVEYMKQHRWIGLVIIDTSAINAGSENAMVEFCALSTPATSYNNQKNTNQQLPDQQHERSQFIRRDGRWIYSNGEALKDIAFERNALCWCGSGKKYKKCHAL</sequence>
<dbReference type="AlphaFoldDB" id="A0A5S9QUB2"/>
<dbReference type="InterPro" id="IPR032710">
    <property type="entry name" value="NTF2-like_dom_sf"/>
</dbReference>
<proteinExistence type="predicted"/>
<organism evidence="2 3">
    <name type="scientific">BD1-7 clade bacterium</name>
    <dbReference type="NCBI Taxonomy" id="2029982"/>
    <lineage>
        <taxon>Bacteria</taxon>
        <taxon>Pseudomonadati</taxon>
        <taxon>Pseudomonadota</taxon>
        <taxon>Gammaproteobacteria</taxon>
        <taxon>Cellvibrionales</taxon>
        <taxon>Spongiibacteraceae</taxon>
        <taxon>BD1-7 clade</taxon>
    </lineage>
</organism>
<dbReference type="PANTHER" id="PTHR33747">
    <property type="entry name" value="UPF0225 PROTEIN SCO1677"/>
    <property type="match status" value="1"/>
</dbReference>
<accession>A0A5S9QUB2</accession>
<dbReference type="InterPro" id="IPR004027">
    <property type="entry name" value="SEC_C_motif"/>
</dbReference>
<gene>
    <name evidence="2" type="ORF">DPBNPPHM_02800</name>
</gene>
<protein>
    <recommendedName>
        <fullName evidence="1">YchJ-like middle NTF2-like domain-containing protein</fullName>
    </recommendedName>
</protein>
<name>A0A5S9QUB2_9GAMM</name>
<evidence type="ECO:0000313" key="2">
    <source>
        <dbReference type="EMBL" id="CAA0122079.1"/>
    </source>
</evidence>
<feature type="domain" description="YchJ-like middle NTF2-like" evidence="1">
    <location>
        <begin position="34"/>
        <end position="147"/>
    </location>
</feature>
<dbReference type="EMBL" id="CACSII010000022">
    <property type="protein sequence ID" value="CAA0122079.1"/>
    <property type="molecule type" value="Genomic_DNA"/>
</dbReference>
<dbReference type="Proteomes" id="UP000434580">
    <property type="component" value="Unassembled WGS sequence"/>
</dbReference>
<dbReference type="PANTHER" id="PTHR33747:SF1">
    <property type="entry name" value="ADENYLATE CYCLASE-ASSOCIATED CAP C-TERMINAL DOMAIN-CONTAINING PROTEIN"/>
    <property type="match status" value="1"/>
</dbReference>
<dbReference type="InterPro" id="IPR048469">
    <property type="entry name" value="YchJ-like_M"/>
</dbReference>
<dbReference type="Pfam" id="PF02810">
    <property type="entry name" value="SEC-C"/>
    <property type="match status" value="1"/>
</dbReference>
<evidence type="ECO:0000313" key="3">
    <source>
        <dbReference type="Proteomes" id="UP000434580"/>
    </source>
</evidence>
<dbReference type="SUPFAM" id="SSF54427">
    <property type="entry name" value="NTF2-like"/>
    <property type="match status" value="1"/>
</dbReference>
<dbReference type="Pfam" id="PF17775">
    <property type="entry name" value="YchJ_M-like"/>
    <property type="match status" value="1"/>
</dbReference>
<evidence type="ECO:0000259" key="1">
    <source>
        <dbReference type="Pfam" id="PF17775"/>
    </source>
</evidence>